<dbReference type="Gene3D" id="3.40.190.10">
    <property type="entry name" value="Periplasmic binding protein-like II"/>
    <property type="match status" value="1"/>
</dbReference>
<evidence type="ECO:0000313" key="3">
    <source>
        <dbReference type="EMBL" id="OZI53091.1"/>
    </source>
</evidence>
<comment type="caution">
    <text evidence="3">The sequence shown here is derived from an EMBL/GenBank/DDBJ whole genome shotgun (WGS) entry which is preliminary data.</text>
</comment>
<dbReference type="Pfam" id="PF12727">
    <property type="entry name" value="PBP_like"/>
    <property type="match status" value="1"/>
</dbReference>
<name>A0A261TV03_9BORD</name>
<evidence type="ECO:0000259" key="2">
    <source>
        <dbReference type="Pfam" id="PF12727"/>
    </source>
</evidence>
<dbReference type="SUPFAM" id="SSF53850">
    <property type="entry name" value="Periplasmic binding protein-like II"/>
    <property type="match status" value="1"/>
</dbReference>
<dbReference type="InterPro" id="IPR036390">
    <property type="entry name" value="WH_DNA-bd_sf"/>
</dbReference>
<organism evidence="3 4">
    <name type="scientific">Bordetella genomosp. 4</name>
    <dbReference type="NCBI Taxonomy" id="463044"/>
    <lineage>
        <taxon>Bacteria</taxon>
        <taxon>Pseudomonadati</taxon>
        <taxon>Pseudomonadota</taxon>
        <taxon>Betaproteobacteria</taxon>
        <taxon>Burkholderiales</taxon>
        <taxon>Alcaligenaceae</taxon>
        <taxon>Bordetella</taxon>
    </lineage>
</organism>
<proteinExistence type="predicted"/>
<gene>
    <name evidence="3" type="ORF">CAL20_19020</name>
</gene>
<feature type="domain" description="HTH lysR-type" evidence="1">
    <location>
        <begin position="29"/>
        <end position="86"/>
    </location>
</feature>
<dbReference type="RefSeq" id="WP_094838653.1">
    <property type="nucleotide sequence ID" value="NZ_NEVQ01000019.1"/>
</dbReference>
<sequence>MTYKFRIGLRPQWVLEGDAEHPPQALHDMLALLSAIDATGNIAGACRACSLSYRHAWGVLRRFEALFGTPLLITNRRQGTKLSPFAQRLLWANRRIEARLMPTLESQASELQEELEKLLPETMPHLRLHASHGFAVEALMQHMSGRQSGLELRYRTAIEALAALERNECDLAGFQVPSGAFEGPILARYAQWLSPDDYLLIHLAVRNTGLFVMPGNPKHIRGMADLARPDVRFVNRQIGSSTRYLVGLMLEEAGVSISEVQGYETNEFTHMAIAAHIASGMADTGVGVETAAWRFGLDFIPLVLERYFFAIRRESLDTPAMQDLLGIMRGREYLSYVRQLVGYDTTNTGQLQTLHEAFGR</sequence>
<feature type="domain" description="PBP" evidence="2">
    <location>
        <begin position="146"/>
        <end position="328"/>
    </location>
</feature>
<evidence type="ECO:0000313" key="4">
    <source>
        <dbReference type="Proteomes" id="UP000216885"/>
    </source>
</evidence>
<dbReference type="GO" id="GO:0003700">
    <property type="term" value="F:DNA-binding transcription factor activity"/>
    <property type="evidence" value="ECO:0007669"/>
    <property type="project" value="InterPro"/>
</dbReference>
<dbReference type="PANTHER" id="PTHR38431">
    <property type="entry name" value="BLL2305 PROTEIN"/>
    <property type="match status" value="1"/>
</dbReference>
<reference evidence="3 4" key="1">
    <citation type="submission" date="2017-05" db="EMBL/GenBank/DDBJ databases">
        <title>Complete and WGS of Bordetella genogroups.</title>
        <authorList>
            <person name="Spilker T."/>
            <person name="LiPuma J."/>
        </authorList>
    </citation>
    <scope>NUCLEOTIDE SEQUENCE [LARGE SCALE GENOMIC DNA]</scope>
    <source>
        <strain evidence="3 4">AU9919</strain>
    </source>
</reference>
<keyword evidence="4" id="KW-1185">Reference proteome</keyword>
<dbReference type="InterPro" id="IPR000847">
    <property type="entry name" value="LysR_HTH_N"/>
</dbReference>
<dbReference type="InterPro" id="IPR024370">
    <property type="entry name" value="PBP_domain"/>
</dbReference>
<dbReference type="SUPFAM" id="SSF46785">
    <property type="entry name" value="Winged helix' DNA-binding domain"/>
    <property type="match status" value="1"/>
</dbReference>
<dbReference type="Pfam" id="PF00126">
    <property type="entry name" value="HTH_1"/>
    <property type="match status" value="1"/>
</dbReference>
<dbReference type="PANTHER" id="PTHR38431:SF1">
    <property type="entry name" value="BLL2305 PROTEIN"/>
    <property type="match status" value="1"/>
</dbReference>
<dbReference type="AlphaFoldDB" id="A0A261TV03"/>
<dbReference type="Gene3D" id="1.10.10.10">
    <property type="entry name" value="Winged helix-like DNA-binding domain superfamily/Winged helix DNA-binding domain"/>
    <property type="match status" value="1"/>
</dbReference>
<dbReference type="InterPro" id="IPR036388">
    <property type="entry name" value="WH-like_DNA-bd_sf"/>
</dbReference>
<dbReference type="EMBL" id="NEVQ01000019">
    <property type="protein sequence ID" value="OZI53091.1"/>
    <property type="molecule type" value="Genomic_DNA"/>
</dbReference>
<accession>A0A261TV03</accession>
<evidence type="ECO:0000259" key="1">
    <source>
        <dbReference type="Pfam" id="PF00126"/>
    </source>
</evidence>
<protein>
    <submittedName>
        <fullName evidence="3">LysR family transcriptional regulator</fullName>
    </submittedName>
</protein>
<dbReference type="Proteomes" id="UP000216885">
    <property type="component" value="Unassembled WGS sequence"/>
</dbReference>